<dbReference type="CDD" id="cd01638">
    <property type="entry name" value="CysQ"/>
    <property type="match status" value="1"/>
</dbReference>
<proteinExistence type="inferred from homology"/>
<dbReference type="InterPro" id="IPR000760">
    <property type="entry name" value="Inositol_monophosphatase-like"/>
</dbReference>
<dbReference type="GO" id="GO:0046872">
    <property type="term" value="F:metal ion binding"/>
    <property type="evidence" value="ECO:0007669"/>
    <property type="project" value="UniProtKB-KW"/>
</dbReference>
<dbReference type="GO" id="GO:0008934">
    <property type="term" value="F:inositol monophosphate 1-phosphatase activity"/>
    <property type="evidence" value="ECO:0007669"/>
    <property type="project" value="TreeGrafter"/>
</dbReference>
<dbReference type="Pfam" id="PF00459">
    <property type="entry name" value="Inositol_P"/>
    <property type="match status" value="1"/>
</dbReference>
<dbReference type="Gene3D" id="3.40.190.80">
    <property type="match status" value="1"/>
</dbReference>
<dbReference type="Proteomes" id="UP000013243">
    <property type="component" value="Chromosome"/>
</dbReference>
<evidence type="ECO:0000256" key="4">
    <source>
        <dbReference type="PIRSR" id="PIRSR600760-2"/>
    </source>
</evidence>
<dbReference type="Gene3D" id="3.30.540.10">
    <property type="entry name" value="Fructose-1,6-Bisphosphatase, subunit A, domain 1"/>
    <property type="match status" value="1"/>
</dbReference>
<dbReference type="SUPFAM" id="SSF56655">
    <property type="entry name" value="Carbohydrate phosphatase"/>
    <property type="match status" value="1"/>
</dbReference>
<evidence type="ECO:0000313" key="6">
    <source>
        <dbReference type="Proteomes" id="UP000013243"/>
    </source>
</evidence>
<reference evidence="5 6" key="1">
    <citation type="journal article" date="2016" name="ISME J.">
        <title>Global occurrence and heterogeneity of the Roseobacter-clade species Ruegeria mobilis.</title>
        <authorList>
            <person name="Sonnenschein E."/>
            <person name="Gram L."/>
        </authorList>
    </citation>
    <scope>NUCLEOTIDE SEQUENCE [LARGE SCALE GENOMIC DNA]</scope>
    <source>
        <strain evidence="5 6">F1926</strain>
    </source>
</reference>
<evidence type="ECO:0000256" key="2">
    <source>
        <dbReference type="ARBA" id="ARBA00022723"/>
    </source>
</evidence>
<protein>
    <submittedName>
        <fullName evidence="5">3'(2'),5'-bisphosphate nucleotidase CysQ</fullName>
    </submittedName>
</protein>
<dbReference type="GO" id="GO:0046854">
    <property type="term" value="P:phosphatidylinositol phosphate biosynthetic process"/>
    <property type="evidence" value="ECO:0007669"/>
    <property type="project" value="InterPro"/>
</dbReference>
<gene>
    <name evidence="5" type="ORF">K529_012780</name>
</gene>
<keyword evidence="2 4" id="KW-0479">Metal-binding</keyword>
<evidence type="ECO:0000256" key="1">
    <source>
        <dbReference type="ARBA" id="ARBA00009759"/>
    </source>
</evidence>
<comment type="cofactor">
    <cofactor evidence="4">
        <name>Mg(2+)</name>
        <dbReference type="ChEBI" id="CHEBI:18420"/>
    </cofactor>
</comment>
<dbReference type="OrthoDB" id="9785695at2"/>
<feature type="binding site" evidence="4">
    <location>
        <position position="67"/>
    </location>
    <ligand>
        <name>Mg(2+)</name>
        <dbReference type="ChEBI" id="CHEBI:18420"/>
        <label>1</label>
        <note>catalytic</note>
    </ligand>
</feature>
<dbReference type="PANTHER" id="PTHR20854">
    <property type="entry name" value="INOSITOL MONOPHOSPHATASE"/>
    <property type="match status" value="1"/>
</dbReference>
<dbReference type="GeneID" id="28250724"/>
<feature type="binding site" evidence="4">
    <location>
        <position position="87"/>
    </location>
    <ligand>
        <name>Mg(2+)</name>
        <dbReference type="ChEBI" id="CHEBI:18420"/>
        <label>1</label>
        <note>catalytic</note>
    </ligand>
</feature>
<feature type="binding site" evidence="4">
    <location>
        <position position="85"/>
    </location>
    <ligand>
        <name>Mg(2+)</name>
        <dbReference type="ChEBI" id="CHEBI:18420"/>
        <label>1</label>
        <note>catalytic</note>
    </ligand>
</feature>
<name>A0A1B1A550_9RHOB</name>
<evidence type="ECO:0000313" key="5">
    <source>
        <dbReference type="EMBL" id="ANP41646.1"/>
    </source>
</evidence>
<dbReference type="InterPro" id="IPR020550">
    <property type="entry name" value="Inositol_monophosphatase_CS"/>
</dbReference>
<dbReference type="KEGG" id="rmb:K529_012780"/>
<dbReference type="EMBL" id="CP015230">
    <property type="protein sequence ID" value="ANP41646.1"/>
    <property type="molecule type" value="Genomic_DNA"/>
</dbReference>
<dbReference type="PROSITE" id="PS00630">
    <property type="entry name" value="IMP_2"/>
    <property type="match status" value="1"/>
</dbReference>
<dbReference type="AlphaFoldDB" id="A0A1B1A550"/>
<dbReference type="GO" id="GO:0006020">
    <property type="term" value="P:inositol metabolic process"/>
    <property type="evidence" value="ECO:0007669"/>
    <property type="project" value="TreeGrafter"/>
</dbReference>
<comment type="similarity">
    <text evidence="1">Belongs to the inositol monophosphatase superfamily.</text>
</comment>
<evidence type="ECO:0000256" key="3">
    <source>
        <dbReference type="ARBA" id="ARBA00022842"/>
    </source>
</evidence>
<sequence>MPENDLSLLITAAQKAGEIAGQFTGTEAQKWDKPDGAGPVTEADLAVNNYLEDHLRGARPDYGWLSEESEDDPLRQSCERVFVIDPIDGTRSFADGSRTWAHSLAIVEAGKPVAAVVYLPQRDLLFAAAAGEGATCNAVPIAASTAQNVETAHILSAKPTLDAKHWHAGTPPAFRRSHRPSLAYRMSRVADGTYDAMLTLRPTWEWDIAAGVLIVQESGGLATDRSGAALTFNRPDALQNGVVAGGRKMHRALLSRLIYTSKGRKT</sequence>
<dbReference type="GO" id="GO:0007165">
    <property type="term" value="P:signal transduction"/>
    <property type="evidence" value="ECO:0007669"/>
    <property type="project" value="TreeGrafter"/>
</dbReference>
<dbReference type="STRING" id="1265309.K529_012780"/>
<dbReference type="PRINTS" id="PR00377">
    <property type="entry name" value="IMPHPHTASES"/>
</dbReference>
<accession>A0A1B1A550</accession>
<dbReference type="RefSeq" id="WP_046002759.1">
    <property type="nucleotide sequence ID" value="NZ_CP015230.1"/>
</dbReference>
<feature type="binding site" evidence="4">
    <location>
        <position position="207"/>
    </location>
    <ligand>
        <name>Mg(2+)</name>
        <dbReference type="ChEBI" id="CHEBI:18420"/>
        <label>1</label>
        <note>catalytic</note>
    </ligand>
</feature>
<organism evidence="5 6">
    <name type="scientific">Tritonibacter mobilis F1926</name>
    <dbReference type="NCBI Taxonomy" id="1265309"/>
    <lineage>
        <taxon>Bacteria</taxon>
        <taxon>Pseudomonadati</taxon>
        <taxon>Pseudomonadota</taxon>
        <taxon>Alphaproteobacteria</taxon>
        <taxon>Rhodobacterales</taxon>
        <taxon>Paracoccaceae</taxon>
        <taxon>Tritonibacter</taxon>
    </lineage>
</organism>
<dbReference type="PANTHER" id="PTHR20854:SF4">
    <property type="entry name" value="INOSITOL-1-MONOPHOSPHATASE-RELATED"/>
    <property type="match status" value="1"/>
</dbReference>
<keyword evidence="3 4" id="KW-0460">Magnesium</keyword>
<feature type="binding site" evidence="4">
    <location>
        <position position="88"/>
    </location>
    <ligand>
        <name>Mg(2+)</name>
        <dbReference type="ChEBI" id="CHEBI:18420"/>
        <label>1</label>
        <note>catalytic</note>
    </ligand>
</feature>